<evidence type="ECO:0008006" key="3">
    <source>
        <dbReference type="Google" id="ProtNLM"/>
    </source>
</evidence>
<dbReference type="SUPFAM" id="SSF54909">
    <property type="entry name" value="Dimeric alpha+beta barrel"/>
    <property type="match status" value="1"/>
</dbReference>
<dbReference type="InterPro" id="IPR011008">
    <property type="entry name" value="Dimeric_a/b-barrel"/>
</dbReference>
<reference evidence="1 2" key="1">
    <citation type="journal article" date="2019" name="Nat. Ecol. Evol.">
        <title>Megaphylogeny resolves global patterns of mushroom evolution.</title>
        <authorList>
            <person name="Varga T."/>
            <person name="Krizsan K."/>
            <person name="Foldi C."/>
            <person name="Dima B."/>
            <person name="Sanchez-Garcia M."/>
            <person name="Sanchez-Ramirez S."/>
            <person name="Szollosi G.J."/>
            <person name="Szarkandi J.G."/>
            <person name="Papp V."/>
            <person name="Albert L."/>
            <person name="Andreopoulos W."/>
            <person name="Angelini C."/>
            <person name="Antonin V."/>
            <person name="Barry K.W."/>
            <person name="Bougher N.L."/>
            <person name="Buchanan P."/>
            <person name="Buyck B."/>
            <person name="Bense V."/>
            <person name="Catcheside P."/>
            <person name="Chovatia M."/>
            <person name="Cooper J."/>
            <person name="Damon W."/>
            <person name="Desjardin D."/>
            <person name="Finy P."/>
            <person name="Geml J."/>
            <person name="Haridas S."/>
            <person name="Hughes K."/>
            <person name="Justo A."/>
            <person name="Karasinski D."/>
            <person name="Kautmanova I."/>
            <person name="Kiss B."/>
            <person name="Kocsube S."/>
            <person name="Kotiranta H."/>
            <person name="LaButti K.M."/>
            <person name="Lechner B.E."/>
            <person name="Liimatainen K."/>
            <person name="Lipzen A."/>
            <person name="Lukacs Z."/>
            <person name="Mihaltcheva S."/>
            <person name="Morgado L.N."/>
            <person name="Niskanen T."/>
            <person name="Noordeloos M.E."/>
            <person name="Ohm R.A."/>
            <person name="Ortiz-Santana B."/>
            <person name="Ovrebo C."/>
            <person name="Racz N."/>
            <person name="Riley R."/>
            <person name="Savchenko A."/>
            <person name="Shiryaev A."/>
            <person name="Soop K."/>
            <person name="Spirin V."/>
            <person name="Szebenyi C."/>
            <person name="Tomsovsky M."/>
            <person name="Tulloss R.E."/>
            <person name="Uehling J."/>
            <person name="Grigoriev I.V."/>
            <person name="Vagvolgyi C."/>
            <person name="Papp T."/>
            <person name="Martin F.M."/>
            <person name="Miettinen O."/>
            <person name="Hibbett D.S."/>
            <person name="Nagy L.G."/>
        </authorList>
    </citation>
    <scope>NUCLEOTIDE SEQUENCE [LARGE SCALE GENOMIC DNA]</scope>
    <source>
        <strain evidence="1 2">FP101781</strain>
    </source>
</reference>
<gene>
    <name evidence="1" type="ORF">FA13DRAFT_1723875</name>
</gene>
<dbReference type="PANTHER" id="PTHR42052:SF1">
    <property type="entry name" value="ABM DOMAIN-CONTAINING PROTEIN"/>
    <property type="match status" value="1"/>
</dbReference>
<dbReference type="Gene3D" id="3.30.70.100">
    <property type="match status" value="1"/>
</dbReference>
<sequence length="187" mass="20569">MPITELAILSLSHPHTTLTPNLKETFLQATAAQAAWSSYPVYLFSESGPDPGDGQGASTVYLVSGWDSVDAHYEWIKSEENQRWMKELGQWLGEVQLRHLDFAFEKEGLDVACVVVEERVEAEEKAEGAGWSAVGKDLEDLESGYHQLTAYPDANALAALEEPAEGETRVVLKRIWSSDSNGDKGTV</sequence>
<dbReference type="OrthoDB" id="3542212at2759"/>
<organism evidence="1 2">
    <name type="scientific">Coprinellus micaceus</name>
    <name type="common">Glistening ink-cap mushroom</name>
    <name type="synonym">Coprinus micaceus</name>
    <dbReference type="NCBI Taxonomy" id="71717"/>
    <lineage>
        <taxon>Eukaryota</taxon>
        <taxon>Fungi</taxon>
        <taxon>Dikarya</taxon>
        <taxon>Basidiomycota</taxon>
        <taxon>Agaricomycotina</taxon>
        <taxon>Agaricomycetes</taxon>
        <taxon>Agaricomycetidae</taxon>
        <taxon>Agaricales</taxon>
        <taxon>Agaricineae</taxon>
        <taxon>Psathyrellaceae</taxon>
        <taxon>Coprinellus</taxon>
    </lineage>
</organism>
<dbReference type="EMBL" id="QPFP01000001">
    <property type="protein sequence ID" value="TEB39647.1"/>
    <property type="molecule type" value="Genomic_DNA"/>
</dbReference>
<name>A0A4Y7TZN5_COPMI</name>
<accession>A0A4Y7TZN5</accession>
<protein>
    <recommendedName>
        <fullName evidence="3">ABM domain-containing protein</fullName>
    </recommendedName>
</protein>
<evidence type="ECO:0000313" key="2">
    <source>
        <dbReference type="Proteomes" id="UP000298030"/>
    </source>
</evidence>
<dbReference type="Proteomes" id="UP000298030">
    <property type="component" value="Unassembled WGS sequence"/>
</dbReference>
<dbReference type="PANTHER" id="PTHR42052">
    <property type="entry name" value="ABM DOMAIN-CONTAINING PROTEIN"/>
    <property type="match status" value="1"/>
</dbReference>
<comment type="caution">
    <text evidence="1">The sequence shown here is derived from an EMBL/GenBank/DDBJ whole genome shotgun (WGS) entry which is preliminary data.</text>
</comment>
<keyword evidence="2" id="KW-1185">Reference proteome</keyword>
<evidence type="ECO:0000313" key="1">
    <source>
        <dbReference type="EMBL" id="TEB39647.1"/>
    </source>
</evidence>
<dbReference type="AlphaFoldDB" id="A0A4Y7TZN5"/>
<proteinExistence type="predicted"/>